<dbReference type="EMBL" id="JAZAVJ010000042">
    <property type="protein sequence ID" value="KAK7418910.1"/>
    <property type="molecule type" value="Genomic_DNA"/>
</dbReference>
<keyword evidence="3" id="KW-0560">Oxidoreductase</keyword>
<evidence type="ECO:0000313" key="5">
    <source>
        <dbReference type="Proteomes" id="UP001498476"/>
    </source>
</evidence>
<dbReference type="Gene3D" id="3.40.50.720">
    <property type="entry name" value="NAD(P)-binding Rossmann-like Domain"/>
    <property type="match status" value="1"/>
</dbReference>
<dbReference type="InterPro" id="IPR051609">
    <property type="entry name" value="NmrA/Isoflavone_reductase-like"/>
</dbReference>
<evidence type="ECO:0000313" key="4">
    <source>
        <dbReference type="EMBL" id="KAK7418910.1"/>
    </source>
</evidence>
<proteinExistence type="inferred from homology"/>
<accession>A0ABR1HDA6</accession>
<reference evidence="4 5" key="1">
    <citation type="journal article" date="2025" name="Microbiol. Resour. Announc.">
        <title>Draft genome sequences for Neonectria magnoliae and Neonectria punicea, canker pathogens of Liriodendron tulipifera and Acer saccharum in West Virginia.</title>
        <authorList>
            <person name="Petronek H.M."/>
            <person name="Kasson M.T."/>
            <person name="Metheny A.M."/>
            <person name="Stauder C.M."/>
            <person name="Lovett B."/>
            <person name="Lynch S.C."/>
            <person name="Garnas J.R."/>
            <person name="Kasson L.R."/>
            <person name="Stajich J.E."/>
        </authorList>
    </citation>
    <scope>NUCLEOTIDE SEQUENCE [LARGE SCALE GENOMIC DNA]</scope>
    <source>
        <strain evidence="4 5">NRRL 64653</strain>
    </source>
</reference>
<keyword evidence="2" id="KW-0521">NADP</keyword>
<sequence length="191" mass="21387">MAKKAAQAGLESSSLEWTTVYNGYFLDYFGTPKAKSYLDDIAFFIDMANNAAAIPGSGNTPVVFTHSFDVAKFVAAALNLPEWSRESYIIGDKLTWNELLRLAEEVKGTKFQVTYDSVEKLETGVMTELPSHPQFYPLYPKEHLQFFMSAFGVNCERGQANFTPSHTLNEKFPELHALTAKEVLVLGWGKE</sequence>
<evidence type="ECO:0000256" key="1">
    <source>
        <dbReference type="ARBA" id="ARBA00005725"/>
    </source>
</evidence>
<dbReference type="PANTHER" id="PTHR47706">
    <property type="entry name" value="NMRA-LIKE FAMILY PROTEIN"/>
    <property type="match status" value="1"/>
</dbReference>
<organism evidence="4 5">
    <name type="scientific">Neonectria punicea</name>
    <dbReference type="NCBI Taxonomy" id="979145"/>
    <lineage>
        <taxon>Eukaryota</taxon>
        <taxon>Fungi</taxon>
        <taxon>Dikarya</taxon>
        <taxon>Ascomycota</taxon>
        <taxon>Pezizomycotina</taxon>
        <taxon>Sordariomycetes</taxon>
        <taxon>Hypocreomycetidae</taxon>
        <taxon>Hypocreales</taxon>
        <taxon>Nectriaceae</taxon>
        <taxon>Neonectria</taxon>
    </lineage>
</organism>
<protein>
    <recommendedName>
        <fullName evidence="6">NmrA-like domain-containing protein</fullName>
    </recommendedName>
</protein>
<evidence type="ECO:0008006" key="6">
    <source>
        <dbReference type="Google" id="ProtNLM"/>
    </source>
</evidence>
<dbReference type="InterPro" id="IPR036291">
    <property type="entry name" value="NAD(P)-bd_dom_sf"/>
</dbReference>
<evidence type="ECO:0000256" key="3">
    <source>
        <dbReference type="ARBA" id="ARBA00023002"/>
    </source>
</evidence>
<comment type="similarity">
    <text evidence="1">Belongs to the NmrA-type oxidoreductase family. Isoflavone reductase subfamily.</text>
</comment>
<dbReference type="PANTHER" id="PTHR47706:SF4">
    <property type="entry name" value="NMRA-LIKE DOMAIN-CONTAINING PROTEIN"/>
    <property type="match status" value="1"/>
</dbReference>
<keyword evidence="5" id="KW-1185">Reference proteome</keyword>
<comment type="caution">
    <text evidence="4">The sequence shown here is derived from an EMBL/GenBank/DDBJ whole genome shotgun (WGS) entry which is preliminary data.</text>
</comment>
<gene>
    <name evidence="4" type="ORF">QQX98_003613</name>
</gene>
<dbReference type="SUPFAM" id="SSF51735">
    <property type="entry name" value="NAD(P)-binding Rossmann-fold domains"/>
    <property type="match status" value="1"/>
</dbReference>
<dbReference type="Proteomes" id="UP001498476">
    <property type="component" value="Unassembled WGS sequence"/>
</dbReference>
<evidence type="ECO:0000256" key="2">
    <source>
        <dbReference type="ARBA" id="ARBA00022857"/>
    </source>
</evidence>
<name>A0ABR1HDA6_9HYPO</name>